<name>A0AA35TJB8_GEOBA</name>
<dbReference type="Proteomes" id="UP001174909">
    <property type="component" value="Unassembled WGS sequence"/>
</dbReference>
<reference evidence="1" key="1">
    <citation type="submission" date="2023-03" db="EMBL/GenBank/DDBJ databases">
        <authorList>
            <person name="Steffen K."/>
            <person name="Cardenas P."/>
        </authorList>
    </citation>
    <scope>NUCLEOTIDE SEQUENCE</scope>
</reference>
<proteinExistence type="predicted"/>
<feature type="non-terminal residue" evidence="1">
    <location>
        <position position="249"/>
    </location>
</feature>
<gene>
    <name evidence="1" type="ORF">GBAR_LOCUS26974</name>
</gene>
<comment type="caution">
    <text evidence="1">The sequence shown here is derived from an EMBL/GenBank/DDBJ whole genome shotgun (WGS) entry which is preliminary data.</text>
</comment>
<organism evidence="1 2">
    <name type="scientific">Geodia barretti</name>
    <name type="common">Barrett's horny sponge</name>
    <dbReference type="NCBI Taxonomy" id="519541"/>
    <lineage>
        <taxon>Eukaryota</taxon>
        <taxon>Metazoa</taxon>
        <taxon>Porifera</taxon>
        <taxon>Demospongiae</taxon>
        <taxon>Heteroscleromorpha</taxon>
        <taxon>Tetractinellida</taxon>
        <taxon>Astrophorina</taxon>
        <taxon>Geodiidae</taxon>
        <taxon>Geodia</taxon>
    </lineage>
</organism>
<accession>A0AA35TJB8</accession>
<dbReference type="AlphaFoldDB" id="A0AA35TJB8"/>
<evidence type="ECO:0000313" key="2">
    <source>
        <dbReference type="Proteomes" id="UP001174909"/>
    </source>
</evidence>
<dbReference type="EMBL" id="CASHTH010003762">
    <property type="protein sequence ID" value="CAI8048962.1"/>
    <property type="molecule type" value="Genomic_DNA"/>
</dbReference>
<keyword evidence="2" id="KW-1185">Reference proteome</keyword>
<sequence length="249" mass="27100">KASRIVSEAEEEIAAQEKNAQLAVGELVSLQEFMSRSLETETDQEILSLKKQVSDQVERVGELYSDADRKFPVLELPEMVVNCGERVNEVIETELSVAVVPSFGKDEVVMEEGEEVAEFGARDVQSCAKVEEPWEIGESCAAEMAVTEEQSCAAEMAVTDDAWEEKSCAAEMAVTEEQSCAAEMAVTDDAWEEKSCAAEMAVTEDAREEKSCAAEMAATDDAWEEKSCAAEMAVTEEQSCAAEMAVTDD</sequence>
<feature type="non-terminal residue" evidence="1">
    <location>
        <position position="1"/>
    </location>
</feature>
<protein>
    <submittedName>
        <fullName evidence="1">Uncharacterized protein</fullName>
    </submittedName>
</protein>
<evidence type="ECO:0000313" key="1">
    <source>
        <dbReference type="EMBL" id="CAI8048962.1"/>
    </source>
</evidence>